<feature type="compositionally biased region" description="Polar residues" evidence="7">
    <location>
        <begin position="76"/>
        <end position="87"/>
    </location>
</feature>
<feature type="repeat" description="WD" evidence="6">
    <location>
        <begin position="367"/>
        <end position="398"/>
    </location>
</feature>
<keyword evidence="1 6" id="KW-0853">WD repeat</keyword>
<dbReference type="FunFam" id="2.130.10.10:FF:000510">
    <property type="entry name" value="WD repeat protein"/>
    <property type="match status" value="1"/>
</dbReference>
<dbReference type="InterPro" id="IPR059122">
    <property type="entry name" value="Beta-prop_WDR5-like"/>
</dbReference>
<comment type="similarity">
    <text evidence="3">Belongs to the WD repeat MDV1/CAF4 family.</text>
</comment>
<evidence type="ECO:0000256" key="7">
    <source>
        <dbReference type="SAM" id="MobiDB-lite"/>
    </source>
</evidence>
<dbReference type="InterPro" id="IPR036322">
    <property type="entry name" value="WD40_repeat_dom_sf"/>
</dbReference>
<keyword evidence="2" id="KW-0677">Repeat</keyword>
<proteinExistence type="inferred from homology"/>
<dbReference type="PANTHER" id="PTHR22847:SF637">
    <property type="entry name" value="WD REPEAT DOMAIN 5B"/>
    <property type="match status" value="1"/>
</dbReference>
<dbReference type="RefSeq" id="XP_033596034.1">
    <property type="nucleotide sequence ID" value="XM_033747609.1"/>
</dbReference>
<evidence type="ECO:0000256" key="2">
    <source>
        <dbReference type="ARBA" id="ARBA00022737"/>
    </source>
</evidence>
<dbReference type="InterPro" id="IPR001680">
    <property type="entry name" value="WD40_rpt"/>
</dbReference>
<evidence type="ECO:0000256" key="6">
    <source>
        <dbReference type="PROSITE-ProRule" id="PRU00221"/>
    </source>
</evidence>
<sequence>MDRERSPKRKRSPDGLARFSTPERPPHSPISAQQSPGLQPRSFLAADVEEPQFDDVQAAYHQQHEELRQNEVYESRSPSVNGIQKSASPPRERQLGYKPKLILRGHKKGVAQVKYSPDGRWIASCSADASIKIWDSTTGSLLQTLEGHFAGISCIAWGPDSKTIASGSDDKSIRLWDVETGKPHKTAFTGHHSYVYSLSFSPKGNMLVSGSYDEAVFLWDLRTAKPMRSLPAHSDPVGAVDFVRDGTLITSCSSDGLIRVWDTATGQCLRTLVHEDNAPVTSVKFSPNGKYLLAWTLDSCMRLWNYVEGKGRCVKTYQGHLNRKYALSGCFGVYGTKPYESAFVASGSEDGRILLWDVSSKILLQSLEGHRGPVMSVDSHPAERAIASGGLDRTVRIWRSDEPIEQTFAHEQLADETSEEVPPDMRAEMAEMAEMEQAAQEDREQGSEQEMEVDG</sequence>
<evidence type="ECO:0000256" key="4">
    <source>
        <dbReference type="ARBA" id="ARBA00039789"/>
    </source>
</evidence>
<feature type="repeat" description="WD" evidence="6">
    <location>
        <begin position="343"/>
        <end position="366"/>
    </location>
</feature>
<feature type="region of interest" description="Disordered" evidence="7">
    <location>
        <begin position="70"/>
        <end position="93"/>
    </location>
</feature>
<feature type="repeat" description="WD" evidence="6">
    <location>
        <begin position="188"/>
        <end position="229"/>
    </location>
</feature>
<dbReference type="Gene3D" id="2.130.10.10">
    <property type="entry name" value="YVTN repeat-like/Quinoprotein amine dehydrogenase"/>
    <property type="match status" value="1"/>
</dbReference>
<dbReference type="InterPro" id="IPR020472">
    <property type="entry name" value="WD40_PAC1"/>
</dbReference>
<accession>A0A6A6VTP3</accession>
<feature type="repeat" description="WD" evidence="6">
    <location>
        <begin position="103"/>
        <end position="144"/>
    </location>
</feature>
<dbReference type="GeneID" id="54488663"/>
<name>A0A6A6VTP3_9PEZI</name>
<dbReference type="InterPro" id="IPR015943">
    <property type="entry name" value="WD40/YVTN_repeat-like_dom_sf"/>
</dbReference>
<dbReference type="AlphaFoldDB" id="A0A6A6VTP3"/>
<dbReference type="SMART" id="SM00320">
    <property type="entry name" value="WD40"/>
    <property type="match status" value="7"/>
</dbReference>
<dbReference type="PANTHER" id="PTHR22847">
    <property type="entry name" value="WD40 REPEAT PROTEIN"/>
    <property type="match status" value="1"/>
</dbReference>
<dbReference type="PROSITE" id="PS00678">
    <property type="entry name" value="WD_REPEATS_1"/>
    <property type="match status" value="3"/>
</dbReference>
<feature type="compositionally biased region" description="Basic residues" evidence="7">
    <location>
        <begin position="1"/>
        <end position="11"/>
    </location>
</feature>
<evidence type="ECO:0000259" key="8">
    <source>
        <dbReference type="Pfam" id="PF25175"/>
    </source>
</evidence>
<dbReference type="SUPFAM" id="SSF50978">
    <property type="entry name" value="WD40 repeat-like"/>
    <property type="match status" value="1"/>
</dbReference>
<feature type="repeat" description="WD" evidence="6">
    <location>
        <begin position="230"/>
        <end position="271"/>
    </location>
</feature>
<keyword evidence="10" id="KW-1185">Reference proteome</keyword>
<gene>
    <name evidence="9" type="ORF">EJ05DRAFT_504680</name>
</gene>
<dbReference type="PROSITE" id="PS50082">
    <property type="entry name" value="WD_REPEATS_2"/>
    <property type="match status" value="7"/>
</dbReference>
<evidence type="ECO:0000256" key="3">
    <source>
        <dbReference type="ARBA" id="ARBA00038415"/>
    </source>
</evidence>
<evidence type="ECO:0000313" key="10">
    <source>
        <dbReference type="Proteomes" id="UP000799437"/>
    </source>
</evidence>
<feature type="repeat" description="WD" evidence="6">
    <location>
        <begin position="273"/>
        <end position="305"/>
    </location>
</feature>
<feature type="domain" description="WDR5-like beta-propeller" evidence="8">
    <location>
        <begin position="103"/>
        <end position="399"/>
    </location>
</feature>
<dbReference type="OrthoDB" id="674604at2759"/>
<dbReference type="InterPro" id="IPR019775">
    <property type="entry name" value="WD40_repeat_CS"/>
</dbReference>
<feature type="region of interest" description="Disordered" evidence="7">
    <location>
        <begin position="1"/>
        <end position="49"/>
    </location>
</feature>
<dbReference type="PROSITE" id="PS50294">
    <property type="entry name" value="WD_REPEATS_REGION"/>
    <property type="match status" value="6"/>
</dbReference>
<evidence type="ECO:0000313" key="9">
    <source>
        <dbReference type="EMBL" id="KAF2753583.1"/>
    </source>
</evidence>
<feature type="repeat" description="WD" evidence="6">
    <location>
        <begin position="145"/>
        <end position="186"/>
    </location>
</feature>
<reference evidence="9" key="1">
    <citation type="journal article" date="2020" name="Stud. Mycol.">
        <title>101 Dothideomycetes genomes: a test case for predicting lifestyles and emergence of pathogens.</title>
        <authorList>
            <person name="Haridas S."/>
            <person name="Albert R."/>
            <person name="Binder M."/>
            <person name="Bloem J."/>
            <person name="Labutti K."/>
            <person name="Salamov A."/>
            <person name="Andreopoulos B."/>
            <person name="Baker S."/>
            <person name="Barry K."/>
            <person name="Bills G."/>
            <person name="Bluhm B."/>
            <person name="Cannon C."/>
            <person name="Castanera R."/>
            <person name="Culley D."/>
            <person name="Daum C."/>
            <person name="Ezra D."/>
            <person name="Gonzalez J."/>
            <person name="Henrissat B."/>
            <person name="Kuo A."/>
            <person name="Liang C."/>
            <person name="Lipzen A."/>
            <person name="Lutzoni F."/>
            <person name="Magnuson J."/>
            <person name="Mondo S."/>
            <person name="Nolan M."/>
            <person name="Ohm R."/>
            <person name="Pangilinan J."/>
            <person name="Park H.-J."/>
            <person name="Ramirez L."/>
            <person name="Alfaro M."/>
            <person name="Sun H."/>
            <person name="Tritt A."/>
            <person name="Yoshinaga Y."/>
            <person name="Zwiers L.-H."/>
            <person name="Turgeon B."/>
            <person name="Goodwin S."/>
            <person name="Spatafora J."/>
            <person name="Crous P."/>
            <person name="Grigoriev I."/>
        </authorList>
    </citation>
    <scope>NUCLEOTIDE SEQUENCE</scope>
    <source>
        <strain evidence="9">CBS 121739</strain>
    </source>
</reference>
<evidence type="ECO:0000256" key="1">
    <source>
        <dbReference type="ARBA" id="ARBA00022574"/>
    </source>
</evidence>
<dbReference type="GO" id="GO:1990234">
    <property type="term" value="C:transferase complex"/>
    <property type="evidence" value="ECO:0007669"/>
    <property type="project" value="UniProtKB-ARBA"/>
</dbReference>
<dbReference type="Pfam" id="PF25175">
    <property type="entry name" value="Beta-prop_WDR5"/>
    <property type="match status" value="1"/>
</dbReference>
<organism evidence="9 10">
    <name type="scientific">Pseudovirgaria hyperparasitica</name>
    <dbReference type="NCBI Taxonomy" id="470096"/>
    <lineage>
        <taxon>Eukaryota</taxon>
        <taxon>Fungi</taxon>
        <taxon>Dikarya</taxon>
        <taxon>Ascomycota</taxon>
        <taxon>Pezizomycotina</taxon>
        <taxon>Dothideomycetes</taxon>
        <taxon>Dothideomycetes incertae sedis</taxon>
        <taxon>Acrospermales</taxon>
        <taxon>Acrospermaceae</taxon>
        <taxon>Pseudovirgaria</taxon>
    </lineage>
</organism>
<dbReference type="EMBL" id="ML996583">
    <property type="protein sequence ID" value="KAF2753583.1"/>
    <property type="molecule type" value="Genomic_DNA"/>
</dbReference>
<dbReference type="CDD" id="cd00200">
    <property type="entry name" value="WD40"/>
    <property type="match status" value="1"/>
</dbReference>
<dbReference type="Proteomes" id="UP000799437">
    <property type="component" value="Unassembled WGS sequence"/>
</dbReference>
<protein>
    <recommendedName>
        <fullName evidence="4">Mitochondrial division protein 1</fullName>
    </recommendedName>
</protein>
<comment type="function">
    <text evidence="5">Involved in mitochondrial fission. Acts as an adapter protein required to form mitochondrial fission complexes. Formation of these complexes is required to promote constriction and fission of the mitochondrial compartment at a late step in mitochondrial division.</text>
</comment>
<evidence type="ECO:0000256" key="5">
    <source>
        <dbReference type="ARBA" id="ARBA00043913"/>
    </source>
</evidence>
<dbReference type="PRINTS" id="PR00320">
    <property type="entry name" value="GPROTEINBRPT"/>
</dbReference>
<feature type="region of interest" description="Disordered" evidence="7">
    <location>
        <begin position="433"/>
        <end position="455"/>
    </location>
</feature>